<evidence type="ECO:0000256" key="8">
    <source>
        <dbReference type="ARBA" id="ARBA00022989"/>
    </source>
</evidence>
<dbReference type="InterPro" id="IPR036396">
    <property type="entry name" value="Cyt_P450_sf"/>
</dbReference>
<comment type="similarity">
    <text evidence="4">Belongs to the cytochrome P450 family.</text>
</comment>
<gene>
    <name evidence="14" type="ORF">MVEN_00461600</name>
</gene>
<evidence type="ECO:0000256" key="5">
    <source>
        <dbReference type="ARBA" id="ARBA00022617"/>
    </source>
</evidence>
<dbReference type="PANTHER" id="PTHR24305:SF166">
    <property type="entry name" value="CYTOCHROME P450 12A4, MITOCHONDRIAL-RELATED"/>
    <property type="match status" value="1"/>
</dbReference>
<keyword evidence="15" id="KW-1185">Reference proteome</keyword>
<dbReference type="Proteomes" id="UP000620124">
    <property type="component" value="Unassembled WGS sequence"/>
</dbReference>
<evidence type="ECO:0000313" key="14">
    <source>
        <dbReference type="EMBL" id="KAF7365870.1"/>
    </source>
</evidence>
<evidence type="ECO:0000313" key="15">
    <source>
        <dbReference type="Proteomes" id="UP000620124"/>
    </source>
</evidence>
<name>A0A8H6YXY3_9AGAR</name>
<dbReference type="EMBL" id="JACAZI010000003">
    <property type="protein sequence ID" value="KAF7365870.1"/>
    <property type="molecule type" value="Genomic_DNA"/>
</dbReference>
<evidence type="ECO:0000256" key="4">
    <source>
        <dbReference type="ARBA" id="ARBA00010617"/>
    </source>
</evidence>
<reference evidence="14" key="1">
    <citation type="submission" date="2020-05" db="EMBL/GenBank/DDBJ databases">
        <title>Mycena genomes resolve the evolution of fungal bioluminescence.</title>
        <authorList>
            <person name="Tsai I.J."/>
        </authorList>
    </citation>
    <scope>NUCLEOTIDE SEQUENCE</scope>
    <source>
        <strain evidence="14">CCC161011</strain>
    </source>
</reference>
<keyword evidence="8" id="KW-1133">Transmembrane helix</keyword>
<dbReference type="PRINTS" id="PR00465">
    <property type="entry name" value="EP450IV"/>
</dbReference>
<keyword evidence="12" id="KW-0472">Membrane</keyword>
<keyword evidence="11" id="KW-0503">Monooxygenase</keyword>
<sequence length="515" mass="58038">MISRILYPVAGTLFCFAMFHIAQLYCELTFPLRHVVGPRSLSFPFGNFKQMGDNAQLISKWRSEFGRTFRFKSLFGISELHTSDIKAINHVLANGTIYRRVPFRRDHMKRILGNGILSVDLDEHKRQACPPHFYPLKILTGYKHRGESWQNPAFGITQVRLLTEIFVEKSIQLRDIWARQIRSGKEHHVIDIFPGLRRMTLDVIGQAGFDYQIDSLNVEGKPNELDQVFTELLHSSHAQSDAAFRLAQSIVPILKFVPLPGTQIRRRARRAMDCIGRQIVASSKAGQALGGKRDLLSVLLRSTLSKEIPENQRLSEAEVVALIPTFLFAGHETTSSAVSWALHALSLNNAAQSKLRQELLTLCTENPTMDELNTLPYLESVVRETLRVHSPFVFNQRMAMEDDILPLAKPYVDRKGQSHDNLPPERWEHIPEAVSEIPGVWGNILSFFAGPHNCIGFRFSLVEIKALLFTLIRAFEFEPAVPIVPTSFGLQAPMVAGTNKGSSLPLVLRAYNGQG</sequence>
<dbReference type="SUPFAM" id="SSF48264">
    <property type="entry name" value="Cytochrome P450"/>
    <property type="match status" value="1"/>
</dbReference>
<keyword evidence="6" id="KW-0812">Transmembrane</keyword>
<dbReference type="GO" id="GO:0004497">
    <property type="term" value="F:monooxygenase activity"/>
    <property type="evidence" value="ECO:0007669"/>
    <property type="project" value="UniProtKB-KW"/>
</dbReference>
<evidence type="ECO:0000256" key="3">
    <source>
        <dbReference type="ARBA" id="ARBA00004721"/>
    </source>
</evidence>
<evidence type="ECO:0008006" key="16">
    <source>
        <dbReference type="Google" id="ProtNLM"/>
    </source>
</evidence>
<dbReference type="PANTHER" id="PTHR24305">
    <property type="entry name" value="CYTOCHROME P450"/>
    <property type="match status" value="1"/>
</dbReference>
<dbReference type="GO" id="GO:0005506">
    <property type="term" value="F:iron ion binding"/>
    <property type="evidence" value="ECO:0007669"/>
    <property type="project" value="InterPro"/>
</dbReference>
<comment type="cofactor">
    <cofactor evidence="1 13">
        <name>heme</name>
        <dbReference type="ChEBI" id="CHEBI:30413"/>
    </cofactor>
</comment>
<feature type="binding site" description="axial binding residue" evidence="13">
    <location>
        <position position="454"/>
    </location>
    <ligand>
        <name>heme</name>
        <dbReference type="ChEBI" id="CHEBI:30413"/>
    </ligand>
    <ligandPart>
        <name>Fe</name>
        <dbReference type="ChEBI" id="CHEBI:18248"/>
    </ligandPart>
</feature>
<dbReference type="GO" id="GO:0020037">
    <property type="term" value="F:heme binding"/>
    <property type="evidence" value="ECO:0007669"/>
    <property type="project" value="InterPro"/>
</dbReference>
<keyword evidence="9" id="KW-0560">Oxidoreductase</keyword>
<organism evidence="14 15">
    <name type="scientific">Mycena venus</name>
    <dbReference type="NCBI Taxonomy" id="2733690"/>
    <lineage>
        <taxon>Eukaryota</taxon>
        <taxon>Fungi</taxon>
        <taxon>Dikarya</taxon>
        <taxon>Basidiomycota</taxon>
        <taxon>Agaricomycotina</taxon>
        <taxon>Agaricomycetes</taxon>
        <taxon>Agaricomycetidae</taxon>
        <taxon>Agaricales</taxon>
        <taxon>Marasmiineae</taxon>
        <taxon>Mycenaceae</taxon>
        <taxon>Mycena</taxon>
    </lineage>
</organism>
<evidence type="ECO:0000256" key="7">
    <source>
        <dbReference type="ARBA" id="ARBA00022723"/>
    </source>
</evidence>
<dbReference type="GO" id="GO:0016020">
    <property type="term" value="C:membrane"/>
    <property type="evidence" value="ECO:0007669"/>
    <property type="project" value="UniProtKB-SubCell"/>
</dbReference>
<evidence type="ECO:0000256" key="6">
    <source>
        <dbReference type="ARBA" id="ARBA00022692"/>
    </source>
</evidence>
<dbReference type="GO" id="GO:0016705">
    <property type="term" value="F:oxidoreductase activity, acting on paired donors, with incorporation or reduction of molecular oxygen"/>
    <property type="evidence" value="ECO:0007669"/>
    <property type="project" value="InterPro"/>
</dbReference>
<evidence type="ECO:0000256" key="2">
    <source>
        <dbReference type="ARBA" id="ARBA00004370"/>
    </source>
</evidence>
<dbReference type="InterPro" id="IPR002403">
    <property type="entry name" value="Cyt_P450_E_grp-IV"/>
</dbReference>
<evidence type="ECO:0000256" key="1">
    <source>
        <dbReference type="ARBA" id="ARBA00001971"/>
    </source>
</evidence>
<dbReference type="InterPro" id="IPR001128">
    <property type="entry name" value="Cyt_P450"/>
</dbReference>
<dbReference type="InterPro" id="IPR050121">
    <property type="entry name" value="Cytochrome_P450_monoxygenase"/>
</dbReference>
<evidence type="ECO:0000256" key="9">
    <source>
        <dbReference type="ARBA" id="ARBA00023002"/>
    </source>
</evidence>
<evidence type="ECO:0000256" key="11">
    <source>
        <dbReference type="ARBA" id="ARBA00023033"/>
    </source>
</evidence>
<protein>
    <recommendedName>
        <fullName evidence="16">Cytochrome P450</fullName>
    </recommendedName>
</protein>
<evidence type="ECO:0000256" key="13">
    <source>
        <dbReference type="PIRSR" id="PIRSR602403-1"/>
    </source>
</evidence>
<keyword evidence="7 13" id="KW-0479">Metal-binding</keyword>
<dbReference type="PRINTS" id="PR00385">
    <property type="entry name" value="P450"/>
</dbReference>
<evidence type="ECO:0000256" key="12">
    <source>
        <dbReference type="ARBA" id="ARBA00023136"/>
    </source>
</evidence>
<comment type="pathway">
    <text evidence="3">Secondary metabolite biosynthesis; terpenoid biosynthesis.</text>
</comment>
<comment type="subcellular location">
    <subcellularLocation>
        <location evidence="2">Membrane</location>
    </subcellularLocation>
</comment>
<comment type="caution">
    <text evidence="14">The sequence shown here is derived from an EMBL/GenBank/DDBJ whole genome shotgun (WGS) entry which is preliminary data.</text>
</comment>
<evidence type="ECO:0000256" key="10">
    <source>
        <dbReference type="ARBA" id="ARBA00023004"/>
    </source>
</evidence>
<keyword evidence="10 13" id="KW-0408">Iron</keyword>
<dbReference type="Gene3D" id="1.10.630.10">
    <property type="entry name" value="Cytochrome P450"/>
    <property type="match status" value="1"/>
</dbReference>
<accession>A0A8H6YXY3</accession>
<dbReference type="Pfam" id="PF00067">
    <property type="entry name" value="p450"/>
    <property type="match status" value="2"/>
</dbReference>
<keyword evidence="5 13" id="KW-0349">Heme</keyword>
<dbReference type="AlphaFoldDB" id="A0A8H6YXY3"/>
<dbReference type="OrthoDB" id="1470350at2759"/>
<proteinExistence type="inferred from homology"/>